<dbReference type="Gene3D" id="3.30.230.30">
    <property type="entry name" value="Impact, N-terminal domain"/>
    <property type="match status" value="1"/>
</dbReference>
<evidence type="ECO:0000256" key="1">
    <source>
        <dbReference type="ARBA" id="ARBA00007665"/>
    </source>
</evidence>
<dbReference type="GeneID" id="30963442"/>
<dbReference type="SUPFAM" id="SSF54211">
    <property type="entry name" value="Ribosomal protein S5 domain 2-like"/>
    <property type="match status" value="1"/>
</dbReference>
<accession>A0A1D2VCE8</accession>
<dbReference type="InParanoid" id="A0A1D2VCE8"/>
<sequence length="129" mass="14649">WSFSNILTDKKSKFQGFSVKLKDENEITHLLSDLKNENPKIAQSTHPTMFAWRTGKFDEASNKFRDIRQGYFDCGESGSGYKISKVVENCKIYNVLCVVTRWYGGIPLGPARFRDIASVALESVEQGNF</sequence>
<comment type="similarity">
    <text evidence="1">Belongs to the IMPACT family.</text>
</comment>
<dbReference type="PANTHER" id="PTHR16301:SF17">
    <property type="entry name" value="IMPACT FAMILY MEMBER YDL177C"/>
    <property type="match status" value="1"/>
</dbReference>
<dbReference type="InterPro" id="IPR020568">
    <property type="entry name" value="Ribosomal_Su5_D2-typ_SF"/>
</dbReference>
<feature type="domain" description="Impact N-terminal" evidence="2">
    <location>
        <begin position="10"/>
        <end position="122"/>
    </location>
</feature>
<feature type="non-terminal residue" evidence="3">
    <location>
        <position position="129"/>
    </location>
</feature>
<reference evidence="4" key="1">
    <citation type="submission" date="2016-05" db="EMBL/GenBank/DDBJ databases">
        <title>Comparative genomics of biotechnologically important yeasts.</title>
        <authorList>
            <consortium name="DOE Joint Genome Institute"/>
            <person name="Riley R."/>
            <person name="Haridas S."/>
            <person name="Wolfe K.H."/>
            <person name="Lopes M.R."/>
            <person name="Hittinger C.T."/>
            <person name="Goker M."/>
            <person name="Salamov A."/>
            <person name="Wisecaver J."/>
            <person name="Long T.M."/>
            <person name="Aerts A.L."/>
            <person name="Barry K."/>
            <person name="Choi C."/>
            <person name="Clum A."/>
            <person name="Coughlan A.Y."/>
            <person name="Deshpande S."/>
            <person name="Douglass A.P."/>
            <person name="Hanson S.J."/>
            <person name="Klenk H.-P."/>
            <person name="Labutti K."/>
            <person name="Lapidus A."/>
            <person name="Lindquist E."/>
            <person name="Lipzen A."/>
            <person name="Meier-Kolthoff J.P."/>
            <person name="Ohm R.A."/>
            <person name="Otillar R.P."/>
            <person name="Pangilinan J."/>
            <person name="Peng Y."/>
            <person name="Rokas A."/>
            <person name="Rosa C.A."/>
            <person name="Scheuner C."/>
            <person name="Sibirny A.A."/>
            <person name="Slot J.C."/>
            <person name="Stielow J.B."/>
            <person name="Sun H."/>
            <person name="Kurtzman C.P."/>
            <person name="Blackwell M."/>
            <person name="Grigoriev I.V."/>
            <person name="Jeffries T.W."/>
        </authorList>
    </citation>
    <scope>NUCLEOTIDE SEQUENCE [LARGE SCALE GENOMIC DNA]</scope>
    <source>
        <strain evidence="4">DSM 1968</strain>
    </source>
</reference>
<dbReference type="FunCoup" id="A0A1D2VCE8">
    <property type="interactions" value="9"/>
</dbReference>
<dbReference type="Proteomes" id="UP000095038">
    <property type="component" value="Unassembled WGS sequence"/>
</dbReference>
<organism evidence="3 4">
    <name type="scientific">Ascoidea rubescens DSM 1968</name>
    <dbReference type="NCBI Taxonomy" id="1344418"/>
    <lineage>
        <taxon>Eukaryota</taxon>
        <taxon>Fungi</taxon>
        <taxon>Dikarya</taxon>
        <taxon>Ascomycota</taxon>
        <taxon>Saccharomycotina</taxon>
        <taxon>Saccharomycetes</taxon>
        <taxon>Ascoideaceae</taxon>
        <taxon>Ascoidea</taxon>
    </lineage>
</organism>
<dbReference type="InterPro" id="IPR001498">
    <property type="entry name" value="Impact_N"/>
</dbReference>
<dbReference type="GO" id="GO:0140469">
    <property type="term" value="P:GCN2-mediated signaling"/>
    <property type="evidence" value="ECO:0007669"/>
    <property type="project" value="TreeGrafter"/>
</dbReference>
<dbReference type="RefSeq" id="XP_020045539.1">
    <property type="nucleotide sequence ID" value="XM_020189806.1"/>
</dbReference>
<dbReference type="OrthoDB" id="69641at2759"/>
<dbReference type="GO" id="GO:0006446">
    <property type="term" value="P:regulation of translational initiation"/>
    <property type="evidence" value="ECO:0007669"/>
    <property type="project" value="TreeGrafter"/>
</dbReference>
<feature type="non-terminal residue" evidence="3">
    <location>
        <position position="1"/>
    </location>
</feature>
<evidence type="ECO:0000313" key="4">
    <source>
        <dbReference type="Proteomes" id="UP000095038"/>
    </source>
</evidence>
<dbReference type="AlphaFoldDB" id="A0A1D2VCE8"/>
<dbReference type="GO" id="GO:0005737">
    <property type="term" value="C:cytoplasm"/>
    <property type="evidence" value="ECO:0007669"/>
    <property type="project" value="TreeGrafter"/>
</dbReference>
<dbReference type="STRING" id="1344418.A0A1D2VCE8"/>
<gene>
    <name evidence="3" type="ORF">ASCRUDRAFT_23808</name>
</gene>
<keyword evidence="3" id="KW-0689">Ribosomal protein</keyword>
<keyword evidence="3" id="KW-0687">Ribonucleoprotein</keyword>
<dbReference type="EMBL" id="KV454487">
    <property type="protein sequence ID" value="ODV59232.1"/>
    <property type="molecule type" value="Genomic_DNA"/>
</dbReference>
<proteinExistence type="inferred from homology"/>
<dbReference type="InterPro" id="IPR023582">
    <property type="entry name" value="Impact"/>
</dbReference>
<keyword evidence="4" id="KW-1185">Reference proteome</keyword>
<dbReference type="GO" id="GO:0005840">
    <property type="term" value="C:ribosome"/>
    <property type="evidence" value="ECO:0007669"/>
    <property type="project" value="UniProtKB-KW"/>
</dbReference>
<evidence type="ECO:0000313" key="3">
    <source>
        <dbReference type="EMBL" id="ODV59232.1"/>
    </source>
</evidence>
<evidence type="ECO:0000259" key="2">
    <source>
        <dbReference type="Pfam" id="PF01205"/>
    </source>
</evidence>
<dbReference type="PANTHER" id="PTHR16301">
    <property type="entry name" value="IMPACT-RELATED"/>
    <property type="match status" value="1"/>
</dbReference>
<dbReference type="Pfam" id="PF01205">
    <property type="entry name" value="Impact_N"/>
    <property type="match status" value="1"/>
</dbReference>
<protein>
    <submittedName>
        <fullName evidence="3">Ribosomal protein S5 domain 2-like protein</fullName>
    </submittedName>
</protein>
<dbReference type="InterPro" id="IPR036956">
    <property type="entry name" value="Impact_N_sf"/>
</dbReference>
<name>A0A1D2VCE8_9ASCO</name>